<reference evidence="1" key="1">
    <citation type="submission" date="2023-07" db="EMBL/GenBank/DDBJ databases">
        <title>Black Yeasts Isolated from many extreme environments.</title>
        <authorList>
            <person name="Coleine C."/>
            <person name="Stajich J.E."/>
            <person name="Selbmann L."/>
        </authorList>
    </citation>
    <scope>NUCLEOTIDE SEQUENCE</scope>
    <source>
        <strain evidence="1">CCFEE 5714</strain>
    </source>
</reference>
<gene>
    <name evidence="1" type="ORF">LTR37_018271</name>
</gene>
<proteinExistence type="predicted"/>
<evidence type="ECO:0000313" key="1">
    <source>
        <dbReference type="EMBL" id="KAK3695916.1"/>
    </source>
</evidence>
<keyword evidence="2" id="KW-1185">Reference proteome</keyword>
<organism evidence="1 2">
    <name type="scientific">Vermiconidia calcicola</name>
    <dbReference type="NCBI Taxonomy" id="1690605"/>
    <lineage>
        <taxon>Eukaryota</taxon>
        <taxon>Fungi</taxon>
        <taxon>Dikarya</taxon>
        <taxon>Ascomycota</taxon>
        <taxon>Pezizomycotina</taxon>
        <taxon>Dothideomycetes</taxon>
        <taxon>Dothideomycetidae</taxon>
        <taxon>Mycosphaerellales</taxon>
        <taxon>Extremaceae</taxon>
        <taxon>Vermiconidia</taxon>
    </lineage>
</organism>
<accession>A0ACC3MJ98</accession>
<evidence type="ECO:0000313" key="2">
    <source>
        <dbReference type="Proteomes" id="UP001281147"/>
    </source>
</evidence>
<dbReference type="Proteomes" id="UP001281147">
    <property type="component" value="Unassembled WGS sequence"/>
</dbReference>
<name>A0ACC3MJ98_9PEZI</name>
<comment type="caution">
    <text evidence="1">The sequence shown here is derived from an EMBL/GenBank/DDBJ whole genome shotgun (WGS) entry which is preliminary data.</text>
</comment>
<dbReference type="EMBL" id="JAUTXU010000251">
    <property type="protein sequence ID" value="KAK3695916.1"/>
    <property type="molecule type" value="Genomic_DNA"/>
</dbReference>
<protein>
    <submittedName>
        <fullName evidence="1">Uncharacterized protein</fullName>
    </submittedName>
</protein>
<sequence length="300" mass="32929">MSSPIIHFDYEFSPYGQKTKLLLTAAGVQYSRCDQPAVLPRKDLEALGITYRRIPVLSVGKDVYCDSSLIFDVVVNQLAKDKVPTSPADKAWECYGYETFMAVLTLIPIDVLTPDFVKDRETIFPILARPDYKDLKPSGIAELQSRLSFLENEVLTNGMYIGGDKLSVADMHVIWGIRWVMNDLGAKNEKGLGKDAFPKVWKLIESLPEAKPETLSSEDAIKTIKGADVSAKDVGVQEGDPLGISSGTPVTIESMDSKPGSHPQAGKLVGATKKEVVLEVDDGIRLHFPREGYVVKEASI</sequence>